<dbReference type="OrthoDB" id="9802729at2"/>
<accession>A0A315ZQZ6</accession>
<dbReference type="GO" id="GO:0030234">
    <property type="term" value="F:enzyme regulator activity"/>
    <property type="evidence" value="ECO:0007669"/>
    <property type="project" value="InterPro"/>
</dbReference>
<dbReference type="SMART" id="SM00938">
    <property type="entry name" value="P-II"/>
    <property type="match status" value="1"/>
</dbReference>
<dbReference type="EMBL" id="UHJJ01000018">
    <property type="protein sequence ID" value="SUQ15922.1"/>
    <property type="molecule type" value="Genomic_DNA"/>
</dbReference>
<comment type="similarity">
    <text evidence="1">Belongs to the P(II) protein family.</text>
</comment>
<proteinExistence type="inferred from homology"/>
<evidence type="ECO:0000256" key="1">
    <source>
        <dbReference type="RuleBase" id="RU003936"/>
    </source>
</evidence>
<dbReference type="PRINTS" id="PR00340">
    <property type="entry name" value="PIIGLNB"/>
</dbReference>
<dbReference type="Gene3D" id="3.30.70.120">
    <property type="match status" value="1"/>
</dbReference>
<dbReference type="GO" id="GO:0006808">
    <property type="term" value="P:regulation of nitrogen utilization"/>
    <property type="evidence" value="ECO:0007669"/>
    <property type="project" value="InterPro"/>
</dbReference>
<organism evidence="2 3">
    <name type="scientific">Faecalicatena contorta</name>
    <dbReference type="NCBI Taxonomy" id="39482"/>
    <lineage>
        <taxon>Bacteria</taxon>
        <taxon>Bacillati</taxon>
        <taxon>Bacillota</taxon>
        <taxon>Clostridia</taxon>
        <taxon>Lachnospirales</taxon>
        <taxon>Lachnospiraceae</taxon>
        <taxon>Faecalicatena</taxon>
    </lineage>
</organism>
<dbReference type="InterPro" id="IPR002187">
    <property type="entry name" value="N-reg_PII"/>
</dbReference>
<protein>
    <submittedName>
        <fullName evidence="2">Nitrogen regulatory protein P-II family</fullName>
    </submittedName>
</protein>
<evidence type="ECO:0000313" key="3">
    <source>
        <dbReference type="Proteomes" id="UP000254051"/>
    </source>
</evidence>
<dbReference type="GO" id="GO:0005829">
    <property type="term" value="C:cytosol"/>
    <property type="evidence" value="ECO:0007669"/>
    <property type="project" value="TreeGrafter"/>
</dbReference>
<dbReference type="AlphaFoldDB" id="A0A315ZQZ6"/>
<evidence type="ECO:0000313" key="2">
    <source>
        <dbReference type="EMBL" id="SUQ15922.1"/>
    </source>
</evidence>
<dbReference type="InterPro" id="IPR011322">
    <property type="entry name" value="N-reg_PII-like_a/b"/>
</dbReference>
<dbReference type="PROSITE" id="PS00638">
    <property type="entry name" value="PII_GLNB_CTER"/>
    <property type="match status" value="1"/>
</dbReference>
<dbReference type="InterPro" id="IPR015867">
    <property type="entry name" value="N-reg_PII/ATP_PRibTrfase_C"/>
</dbReference>
<dbReference type="Pfam" id="PF00543">
    <property type="entry name" value="P-II"/>
    <property type="match status" value="1"/>
</dbReference>
<dbReference type="RefSeq" id="WP_109714174.1">
    <property type="nucleotide sequence ID" value="NZ_QGDS01000018.1"/>
</dbReference>
<gene>
    <name evidence="2" type="ORF">SAMN05216529_11833</name>
</gene>
<dbReference type="Proteomes" id="UP000254051">
    <property type="component" value="Unassembled WGS sequence"/>
</dbReference>
<name>A0A315ZQZ6_9FIRM</name>
<dbReference type="InterPro" id="IPR017918">
    <property type="entry name" value="N-reg_PII_CS"/>
</dbReference>
<dbReference type="SUPFAM" id="SSF54913">
    <property type="entry name" value="GlnB-like"/>
    <property type="match status" value="1"/>
</dbReference>
<dbReference type="GO" id="GO:0005524">
    <property type="term" value="F:ATP binding"/>
    <property type="evidence" value="ECO:0007669"/>
    <property type="project" value="TreeGrafter"/>
</dbReference>
<keyword evidence="3" id="KW-1185">Reference proteome</keyword>
<dbReference type="PROSITE" id="PS51343">
    <property type="entry name" value="PII_GLNB_DOM"/>
    <property type="match status" value="1"/>
</dbReference>
<reference evidence="3" key="1">
    <citation type="submission" date="2017-07" db="EMBL/GenBank/DDBJ databases">
        <authorList>
            <person name="Varghese N."/>
            <person name="Submissions S."/>
        </authorList>
    </citation>
    <scope>NUCLEOTIDE SEQUENCE [LARGE SCALE GENOMIC DNA]</scope>
    <source>
        <strain evidence="3">NLAE-zl-C134</strain>
    </source>
</reference>
<sequence>MKEIMAFIRPNKVNVTKAALAEGGFPAFSCRKCLGRGKKSIDPELLNLVISTGELPLDATGESLTEAIRLVPKRVFIVIVDDDKVKDVVDIIVETNQTGHQGDGKVFVLPITESYRVRDGAATMDAY</sequence>
<dbReference type="PANTHER" id="PTHR30115">
    <property type="entry name" value="NITROGEN REGULATORY PROTEIN P-II"/>
    <property type="match status" value="1"/>
</dbReference>
<dbReference type="PANTHER" id="PTHR30115:SF11">
    <property type="entry name" value="NITROGEN REGULATORY PROTEIN P-II HOMOLOG"/>
    <property type="match status" value="1"/>
</dbReference>